<comment type="caution">
    <text evidence="4">The sequence shown here is derived from an EMBL/GenBank/DDBJ whole genome shotgun (WGS) entry which is preliminary data.</text>
</comment>
<feature type="compositionally biased region" description="Acidic residues" evidence="2">
    <location>
        <begin position="387"/>
        <end position="397"/>
    </location>
</feature>
<feature type="domain" description="Glycosyl hydrolase family 13 catalytic" evidence="3">
    <location>
        <begin position="15"/>
        <end position="402"/>
    </location>
</feature>
<feature type="compositionally biased region" description="Low complexity" evidence="2">
    <location>
        <begin position="422"/>
        <end position="435"/>
    </location>
</feature>
<dbReference type="InterPro" id="IPR045857">
    <property type="entry name" value="O16G_dom_2"/>
</dbReference>
<gene>
    <name evidence="4" type="ORF">GCM10023215_04860</name>
</gene>
<evidence type="ECO:0000256" key="2">
    <source>
        <dbReference type="SAM" id="MobiDB-lite"/>
    </source>
</evidence>
<proteinExistence type="inferred from homology"/>
<evidence type="ECO:0000313" key="4">
    <source>
        <dbReference type="EMBL" id="GAA4675915.1"/>
    </source>
</evidence>
<feature type="compositionally biased region" description="Low complexity" evidence="2">
    <location>
        <begin position="398"/>
        <end position="414"/>
    </location>
</feature>
<dbReference type="PANTHER" id="PTHR10357:SF179">
    <property type="entry name" value="NEUTRAL AND BASIC AMINO ACID TRANSPORT PROTEIN RBAT"/>
    <property type="match status" value="1"/>
</dbReference>
<dbReference type="PANTHER" id="PTHR10357">
    <property type="entry name" value="ALPHA-AMYLASE FAMILY MEMBER"/>
    <property type="match status" value="1"/>
</dbReference>
<protein>
    <recommendedName>
        <fullName evidence="3">Glycosyl hydrolase family 13 catalytic domain-containing protein</fullName>
    </recommendedName>
</protein>
<dbReference type="SMART" id="SM00642">
    <property type="entry name" value="Aamy"/>
    <property type="match status" value="1"/>
</dbReference>
<dbReference type="EMBL" id="BAABIC010000002">
    <property type="protein sequence ID" value="GAA4675915.1"/>
    <property type="molecule type" value="Genomic_DNA"/>
</dbReference>
<dbReference type="Gene3D" id="3.20.20.80">
    <property type="entry name" value="Glycosidases"/>
    <property type="match status" value="2"/>
</dbReference>
<dbReference type="RefSeq" id="WP_345378025.1">
    <property type="nucleotide sequence ID" value="NZ_BAABIC010000002.1"/>
</dbReference>
<evidence type="ECO:0000256" key="1">
    <source>
        <dbReference type="ARBA" id="ARBA00008061"/>
    </source>
</evidence>
<evidence type="ECO:0000313" key="5">
    <source>
        <dbReference type="Proteomes" id="UP001500325"/>
    </source>
</evidence>
<sequence>MRRDGQWWTEAVVYQVHVRSFADSDGDGVGDLAGVRSRLGYLELLGVDALALSPVNPSPGLDHDYDVTDPREVDPRLGDLDDLDGLVADAHAHGLRVIVDVVPNHTSDQHEWFRAAVSAAPGSPERARYHFHPGRGERGERPPNNWQSVFGGPAWTRLTVTDEDGTSRPDEWYLHLFAPGQPDLNWENPEVWADLEKTLRFWCDRGVDGLRIDVAHGMAKAAGLPDDRRQPGWTPVSDTLTDPRFDQDAVHDVHRMIRAVLDHYPDRMAVGEVGPVRDDARWACYVRRDELHLAVHPALRDAPFDAGAVREAVDRTLDAATSVGAPAVWALTNHDLVRPATRYGEGAPGLARARAMALVALALPGSAYLYHGDELGLPDAEPPAAEPPDDGSSDAEPSDPGSSDAEPSDSGSPDPGSPDPGSPDSGSPDSGSPDDGSPDDPRQVPVDPSGWTGPGHAGARVPLPWEGGAPGYGFTTGTPWLPVPEEYGALTAANQLEDPDSTLSLYRYALELRRSHPAFHGDQVEWFGAPAGCLAFRRTGSTLVCALNAGDRPVPLPPGDVLLTSGPLTDCGELPPDTAAWLA</sequence>
<evidence type="ECO:0000259" key="3">
    <source>
        <dbReference type="SMART" id="SM00642"/>
    </source>
</evidence>
<reference evidence="5" key="1">
    <citation type="journal article" date="2019" name="Int. J. Syst. Evol. Microbiol.">
        <title>The Global Catalogue of Microorganisms (GCM) 10K type strain sequencing project: providing services to taxonomists for standard genome sequencing and annotation.</title>
        <authorList>
            <consortium name="The Broad Institute Genomics Platform"/>
            <consortium name="The Broad Institute Genome Sequencing Center for Infectious Disease"/>
            <person name="Wu L."/>
            <person name="Ma J."/>
        </authorList>
    </citation>
    <scope>NUCLEOTIDE SEQUENCE [LARGE SCALE GENOMIC DNA]</scope>
    <source>
        <strain evidence="5">JCM 18055</strain>
    </source>
</reference>
<dbReference type="Proteomes" id="UP001500325">
    <property type="component" value="Unassembled WGS sequence"/>
</dbReference>
<dbReference type="SUPFAM" id="SSF51445">
    <property type="entry name" value="(Trans)glycosidases"/>
    <property type="match status" value="1"/>
</dbReference>
<comment type="similarity">
    <text evidence="1">Belongs to the glycosyl hydrolase 13 family.</text>
</comment>
<dbReference type="InterPro" id="IPR006047">
    <property type="entry name" value="GH13_cat_dom"/>
</dbReference>
<keyword evidence="5" id="KW-1185">Reference proteome</keyword>
<feature type="region of interest" description="Disordered" evidence="2">
    <location>
        <begin position="374"/>
        <end position="463"/>
    </location>
</feature>
<dbReference type="Gene3D" id="3.90.400.10">
    <property type="entry name" value="Oligo-1,6-glucosidase, Domain 2"/>
    <property type="match status" value="1"/>
</dbReference>
<dbReference type="InterPro" id="IPR017853">
    <property type="entry name" value="GH"/>
</dbReference>
<dbReference type="Pfam" id="PF00128">
    <property type="entry name" value="Alpha-amylase"/>
    <property type="match status" value="1"/>
</dbReference>
<organism evidence="4 5">
    <name type="scientific">Pseudonocardia yuanmonensis</name>
    <dbReference type="NCBI Taxonomy" id="1095914"/>
    <lineage>
        <taxon>Bacteria</taxon>
        <taxon>Bacillati</taxon>
        <taxon>Actinomycetota</taxon>
        <taxon>Actinomycetes</taxon>
        <taxon>Pseudonocardiales</taxon>
        <taxon>Pseudonocardiaceae</taxon>
        <taxon>Pseudonocardia</taxon>
    </lineage>
</organism>
<name>A0ABP8W038_9PSEU</name>
<accession>A0ABP8W038</accession>